<keyword evidence="11" id="KW-1185">Reference proteome</keyword>
<evidence type="ECO:0000256" key="5">
    <source>
        <dbReference type="ARBA" id="ARBA00022847"/>
    </source>
</evidence>
<evidence type="ECO:0000256" key="4">
    <source>
        <dbReference type="ARBA" id="ARBA00022692"/>
    </source>
</evidence>
<feature type="transmembrane region" description="Helical" evidence="8">
    <location>
        <begin position="125"/>
        <end position="148"/>
    </location>
</feature>
<evidence type="ECO:0000313" key="11">
    <source>
        <dbReference type="Proteomes" id="UP000033651"/>
    </source>
</evidence>
<comment type="caution">
    <text evidence="10">The sequence shown here is derived from an EMBL/GenBank/DDBJ whole genome shotgun (WGS) entry which is preliminary data.</text>
</comment>
<name>A0A0F3L1D6_9GAMM</name>
<evidence type="ECO:0000313" key="10">
    <source>
        <dbReference type="EMBL" id="KJV37283.1"/>
    </source>
</evidence>
<feature type="transmembrane region" description="Helical" evidence="8">
    <location>
        <begin position="160"/>
        <end position="183"/>
    </location>
</feature>
<dbReference type="PANTHER" id="PTHR43528">
    <property type="entry name" value="ALPHA-KETOGLUTARATE PERMEASE"/>
    <property type="match status" value="1"/>
</dbReference>
<protein>
    <submittedName>
        <fullName evidence="10">MFS transporter</fullName>
    </submittedName>
</protein>
<proteinExistence type="predicted"/>
<dbReference type="InterPro" id="IPR020846">
    <property type="entry name" value="MFS_dom"/>
</dbReference>
<dbReference type="AlphaFoldDB" id="A0A0F3L1D6"/>
<feature type="transmembrane region" description="Helical" evidence="8">
    <location>
        <begin position="63"/>
        <end position="84"/>
    </location>
</feature>
<dbReference type="RefSeq" id="WP_045827521.1">
    <property type="nucleotide sequence ID" value="NZ_JZRB01000001.1"/>
</dbReference>
<feature type="transmembrane region" description="Helical" evidence="8">
    <location>
        <begin position="96"/>
        <end position="119"/>
    </location>
</feature>
<evidence type="ECO:0000256" key="6">
    <source>
        <dbReference type="ARBA" id="ARBA00022989"/>
    </source>
</evidence>
<sequence length="435" mass="45848">MSATLESTPVDNRPLGRSDAKTLVLAALGGALEFYDFVIFVYFAKTIGHLFFPAGTSDFVAQLQGFGLFAVAYLARPLGGIVMAHFGDRVGRKKMFTLSVFMMAVPTLLIGLLPTYASIGILAPVLLTLFRIVQGLAIGGEIPGAWVFVAEHVPPNRVGLACASLTSGLTAGILIGSLVAAGLSARLAPDDMLAYGWRIAFVLGGVFGFFAVYVRRWLSETPVFARMRERKELSAELPAWVVLRDHKAATILSMLVTWVLTAAIVVDILMTPTLMQTAFKVEQARAFSCGSLAALALCFGCFFGGLLVDRVGRGVAMLIGSAGLAVSTYLLYYDLHAGAANMMLLYPLAGLFAGVAGVIPAILVAAFPPAIRFSGISLSYNIAYAICGAATPLLVGFLAKSAGGIGPAHYVGAVALVGVGCAVYLLVTRRRFYVG</sequence>
<keyword evidence="5" id="KW-0769">Symport</keyword>
<feature type="transmembrane region" description="Helical" evidence="8">
    <location>
        <begin position="410"/>
        <end position="427"/>
    </location>
</feature>
<evidence type="ECO:0000256" key="1">
    <source>
        <dbReference type="ARBA" id="ARBA00004651"/>
    </source>
</evidence>
<feature type="transmembrane region" description="Helical" evidence="8">
    <location>
        <begin position="195"/>
        <end position="218"/>
    </location>
</feature>
<dbReference type="OrthoDB" id="3690818at2"/>
<dbReference type="PATRIC" id="fig|345309.4.peg.45"/>
<reference evidence="10 11" key="1">
    <citation type="submission" date="2015-03" db="EMBL/GenBank/DDBJ databases">
        <title>Draft genome sequence of Luteibacter yeojuensis strain SU11.</title>
        <authorList>
            <person name="Sulaiman J."/>
            <person name="Priya K."/>
            <person name="Chan K.-G."/>
        </authorList>
    </citation>
    <scope>NUCLEOTIDE SEQUENCE [LARGE SCALE GENOMIC DNA]</scope>
    <source>
        <strain evidence="10 11">SU11</strain>
    </source>
</reference>
<dbReference type="Pfam" id="PF07690">
    <property type="entry name" value="MFS_1"/>
    <property type="match status" value="1"/>
</dbReference>
<evidence type="ECO:0000259" key="9">
    <source>
        <dbReference type="PROSITE" id="PS50850"/>
    </source>
</evidence>
<dbReference type="GO" id="GO:0015293">
    <property type="term" value="F:symporter activity"/>
    <property type="evidence" value="ECO:0007669"/>
    <property type="project" value="UniProtKB-KW"/>
</dbReference>
<keyword evidence="2" id="KW-0813">Transport</keyword>
<evidence type="ECO:0000256" key="2">
    <source>
        <dbReference type="ARBA" id="ARBA00022448"/>
    </source>
</evidence>
<keyword evidence="6 8" id="KW-1133">Transmembrane helix</keyword>
<keyword evidence="3" id="KW-1003">Cell membrane</keyword>
<feature type="transmembrane region" description="Helical" evidence="8">
    <location>
        <begin position="344"/>
        <end position="366"/>
    </location>
</feature>
<dbReference type="InterPro" id="IPR011701">
    <property type="entry name" value="MFS"/>
</dbReference>
<comment type="subcellular location">
    <subcellularLocation>
        <location evidence="1">Cell membrane</location>
        <topology evidence="1">Multi-pass membrane protein</topology>
    </subcellularLocation>
</comment>
<dbReference type="GO" id="GO:0005886">
    <property type="term" value="C:plasma membrane"/>
    <property type="evidence" value="ECO:0007669"/>
    <property type="project" value="UniProtKB-SubCell"/>
</dbReference>
<dbReference type="PANTHER" id="PTHR43528:SF7">
    <property type="entry name" value="MFS TRANSPORTER"/>
    <property type="match status" value="1"/>
</dbReference>
<feature type="transmembrane region" description="Helical" evidence="8">
    <location>
        <begin position="315"/>
        <end position="332"/>
    </location>
</feature>
<accession>A0A0F3L1D6</accession>
<evidence type="ECO:0000256" key="3">
    <source>
        <dbReference type="ARBA" id="ARBA00022475"/>
    </source>
</evidence>
<feature type="transmembrane region" description="Helical" evidence="8">
    <location>
        <begin position="248"/>
        <end position="270"/>
    </location>
</feature>
<dbReference type="Gene3D" id="1.20.1250.20">
    <property type="entry name" value="MFS general substrate transporter like domains"/>
    <property type="match status" value="1"/>
</dbReference>
<gene>
    <name evidence="10" type="ORF">VI08_00220</name>
</gene>
<evidence type="ECO:0000256" key="7">
    <source>
        <dbReference type="ARBA" id="ARBA00023136"/>
    </source>
</evidence>
<dbReference type="FunFam" id="1.20.1250.20:FF:000001">
    <property type="entry name" value="Dicarboxylate MFS transporter"/>
    <property type="match status" value="1"/>
</dbReference>
<dbReference type="InterPro" id="IPR036259">
    <property type="entry name" value="MFS_trans_sf"/>
</dbReference>
<feature type="transmembrane region" description="Helical" evidence="8">
    <location>
        <begin position="23"/>
        <end position="43"/>
    </location>
</feature>
<keyword evidence="4 8" id="KW-0812">Transmembrane</keyword>
<dbReference type="EMBL" id="JZRB01000001">
    <property type="protein sequence ID" value="KJV37283.1"/>
    <property type="molecule type" value="Genomic_DNA"/>
</dbReference>
<feature type="transmembrane region" description="Helical" evidence="8">
    <location>
        <begin position="290"/>
        <end position="308"/>
    </location>
</feature>
<dbReference type="Proteomes" id="UP000033651">
    <property type="component" value="Unassembled WGS sequence"/>
</dbReference>
<feature type="domain" description="Major facilitator superfamily (MFS) profile" evidence="9">
    <location>
        <begin position="22"/>
        <end position="430"/>
    </location>
</feature>
<dbReference type="SUPFAM" id="SSF103473">
    <property type="entry name" value="MFS general substrate transporter"/>
    <property type="match status" value="1"/>
</dbReference>
<evidence type="ECO:0000256" key="8">
    <source>
        <dbReference type="SAM" id="Phobius"/>
    </source>
</evidence>
<dbReference type="InterPro" id="IPR051084">
    <property type="entry name" value="H+-coupled_symporters"/>
</dbReference>
<dbReference type="PROSITE" id="PS50850">
    <property type="entry name" value="MFS"/>
    <property type="match status" value="1"/>
</dbReference>
<feature type="transmembrane region" description="Helical" evidence="8">
    <location>
        <begin position="378"/>
        <end position="398"/>
    </location>
</feature>
<organism evidence="10 11">
    <name type="scientific">Luteibacter yeojuensis</name>
    <dbReference type="NCBI Taxonomy" id="345309"/>
    <lineage>
        <taxon>Bacteria</taxon>
        <taxon>Pseudomonadati</taxon>
        <taxon>Pseudomonadota</taxon>
        <taxon>Gammaproteobacteria</taxon>
        <taxon>Lysobacterales</taxon>
        <taxon>Rhodanobacteraceae</taxon>
        <taxon>Luteibacter</taxon>
    </lineage>
</organism>
<keyword evidence="7 8" id="KW-0472">Membrane</keyword>